<feature type="domain" description="N-acetyltransferase" evidence="1">
    <location>
        <begin position="39"/>
        <end position="194"/>
    </location>
</feature>
<evidence type="ECO:0000259" key="1">
    <source>
        <dbReference type="PROSITE" id="PS51186"/>
    </source>
</evidence>
<dbReference type="PANTHER" id="PTHR43792">
    <property type="entry name" value="GNAT FAMILY, PUTATIVE (AFU_ORTHOLOGUE AFUA_3G00765)-RELATED-RELATED"/>
    <property type="match status" value="1"/>
</dbReference>
<dbReference type="InterPro" id="IPR016181">
    <property type="entry name" value="Acyl_CoA_acyltransferase"/>
</dbReference>
<dbReference type="Gene3D" id="3.40.630.30">
    <property type="match status" value="1"/>
</dbReference>
<comment type="caution">
    <text evidence="2">The sequence shown here is derived from an EMBL/GenBank/DDBJ whole genome shotgun (WGS) entry which is preliminary data.</text>
</comment>
<name>A0A1Y1YRE3_9PLEO</name>
<dbReference type="Pfam" id="PF13302">
    <property type="entry name" value="Acetyltransf_3"/>
    <property type="match status" value="1"/>
</dbReference>
<dbReference type="GO" id="GO:0016747">
    <property type="term" value="F:acyltransferase activity, transferring groups other than amino-acyl groups"/>
    <property type="evidence" value="ECO:0007669"/>
    <property type="project" value="InterPro"/>
</dbReference>
<dbReference type="InterPro" id="IPR000182">
    <property type="entry name" value="GNAT_dom"/>
</dbReference>
<gene>
    <name evidence="2" type="ORF">BCR34DRAFT_522439</name>
</gene>
<evidence type="ECO:0000313" key="2">
    <source>
        <dbReference type="EMBL" id="ORY00600.1"/>
    </source>
</evidence>
<proteinExistence type="predicted"/>
<accession>A0A1Y1YRE3</accession>
<keyword evidence="3" id="KW-1185">Reference proteome</keyword>
<dbReference type="Proteomes" id="UP000193144">
    <property type="component" value="Unassembled WGS sequence"/>
</dbReference>
<dbReference type="SUPFAM" id="SSF55729">
    <property type="entry name" value="Acyl-CoA N-acyltransferases (Nat)"/>
    <property type="match status" value="1"/>
</dbReference>
<dbReference type="EMBL" id="MCFA01000181">
    <property type="protein sequence ID" value="ORY00600.1"/>
    <property type="molecule type" value="Genomic_DNA"/>
</dbReference>
<dbReference type="PROSITE" id="PS51186">
    <property type="entry name" value="GNAT"/>
    <property type="match status" value="1"/>
</dbReference>
<dbReference type="OrthoDB" id="4072826at2759"/>
<dbReference type="AlphaFoldDB" id="A0A1Y1YRE3"/>
<dbReference type="PANTHER" id="PTHR43792:SF1">
    <property type="entry name" value="N-ACETYLTRANSFERASE DOMAIN-CONTAINING PROTEIN"/>
    <property type="match status" value="1"/>
</dbReference>
<dbReference type="InterPro" id="IPR051531">
    <property type="entry name" value="N-acetyltransferase"/>
</dbReference>
<evidence type="ECO:0000313" key="3">
    <source>
        <dbReference type="Proteomes" id="UP000193144"/>
    </source>
</evidence>
<reference evidence="2 3" key="1">
    <citation type="submission" date="2016-07" db="EMBL/GenBank/DDBJ databases">
        <title>Pervasive Adenine N6-methylation of Active Genes in Fungi.</title>
        <authorList>
            <consortium name="DOE Joint Genome Institute"/>
            <person name="Mondo S.J."/>
            <person name="Dannebaum R.O."/>
            <person name="Kuo R.C."/>
            <person name="Labutti K."/>
            <person name="Haridas S."/>
            <person name="Kuo A."/>
            <person name="Salamov A."/>
            <person name="Ahrendt S.R."/>
            <person name="Lipzen A."/>
            <person name="Sullivan W."/>
            <person name="Andreopoulos W.B."/>
            <person name="Clum A."/>
            <person name="Lindquist E."/>
            <person name="Daum C."/>
            <person name="Ramamoorthy G.K."/>
            <person name="Gryganskyi A."/>
            <person name="Culley D."/>
            <person name="Magnuson J.K."/>
            <person name="James T.Y."/>
            <person name="O'Malley M.A."/>
            <person name="Stajich J.E."/>
            <person name="Spatafora J.W."/>
            <person name="Visel A."/>
            <person name="Grigoriev I.V."/>
        </authorList>
    </citation>
    <scope>NUCLEOTIDE SEQUENCE [LARGE SCALE GENOMIC DNA]</scope>
    <source>
        <strain evidence="2 3">CBS 115471</strain>
    </source>
</reference>
<sequence length="195" mass="22327">MVVVDPSITAKTERLLLRPLRMDDAADIVLMRENPEVMLHTPTLPSSDLSSCQAWIQGCHDAPNNWNFAIELLPTFSFSYPSEALSNQPRVIGMMGAVRAPEIGYMLNQQYWGKGIATEALRAFMPLFWKHYSGENGAERFAYSEAHVDYSLMRSQNVLKKVGFRLLEVREKDFENPVLGWRDSHIYRMERPEGC</sequence>
<organism evidence="2 3">
    <name type="scientific">Clohesyomyces aquaticus</name>
    <dbReference type="NCBI Taxonomy" id="1231657"/>
    <lineage>
        <taxon>Eukaryota</taxon>
        <taxon>Fungi</taxon>
        <taxon>Dikarya</taxon>
        <taxon>Ascomycota</taxon>
        <taxon>Pezizomycotina</taxon>
        <taxon>Dothideomycetes</taxon>
        <taxon>Pleosporomycetidae</taxon>
        <taxon>Pleosporales</taxon>
        <taxon>Lindgomycetaceae</taxon>
        <taxon>Clohesyomyces</taxon>
    </lineage>
</organism>
<protein>
    <submittedName>
        <fullName evidence="2">GNAT domain-domain-containing protein</fullName>
    </submittedName>
</protein>